<feature type="transmembrane region" description="Helical" evidence="1">
    <location>
        <begin position="91"/>
        <end position="113"/>
    </location>
</feature>
<sequence>MRKISYVLTFVAVAISLVFTILAARRNDWLVVKTPKVVDVQFIYRYGLNQVCELETYGSVQIVHECRKFPSRVKDACEKENSGFCAAWTSAGYAMELSIGFAALSLFTILIGVSTGSRRRRIWKAIAGMVSLHATFGIVAFGVVTDVNRTGAYPSFEYAKPGVAYAFNTFSWIFSVIIAAAVVTTGISAERGHRWAAGNRAYHPIDG</sequence>
<keyword evidence="3" id="KW-1185">Reference proteome</keyword>
<dbReference type="Gene3D" id="1.20.140.150">
    <property type="match status" value="1"/>
</dbReference>
<feature type="transmembrane region" description="Helical" evidence="1">
    <location>
        <begin position="164"/>
        <end position="187"/>
    </location>
</feature>
<keyword evidence="1" id="KW-1133">Transmembrane helix</keyword>
<proteinExistence type="predicted"/>
<accession>A0ABR1K562</accession>
<evidence type="ECO:0000256" key="1">
    <source>
        <dbReference type="SAM" id="Phobius"/>
    </source>
</evidence>
<keyword evidence="1" id="KW-0472">Membrane</keyword>
<reference evidence="2 3" key="1">
    <citation type="submission" date="2024-01" db="EMBL/GenBank/DDBJ databases">
        <title>A draft genome for the cacao thread blight pathogen Marasmiellus scandens.</title>
        <authorList>
            <person name="Baruah I.K."/>
            <person name="Leung J."/>
            <person name="Bukari Y."/>
            <person name="Amoako-Attah I."/>
            <person name="Meinhardt L.W."/>
            <person name="Bailey B.A."/>
            <person name="Cohen S.P."/>
        </authorList>
    </citation>
    <scope>NUCLEOTIDE SEQUENCE [LARGE SCALE GENOMIC DNA]</scope>
    <source>
        <strain evidence="2 3">GH-19</strain>
    </source>
</reference>
<gene>
    <name evidence="2" type="ORF">VKT23_000674</name>
</gene>
<dbReference type="Proteomes" id="UP001498398">
    <property type="component" value="Unassembled WGS sequence"/>
</dbReference>
<evidence type="ECO:0000313" key="2">
    <source>
        <dbReference type="EMBL" id="KAK7472559.1"/>
    </source>
</evidence>
<feature type="transmembrane region" description="Helical" evidence="1">
    <location>
        <begin position="125"/>
        <end position="144"/>
    </location>
</feature>
<protein>
    <submittedName>
        <fullName evidence="2">Uncharacterized protein</fullName>
    </submittedName>
</protein>
<comment type="caution">
    <text evidence="2">The sequence shown here is derived from an EMBL/GenBank/DDBJ whole genome shotgun (WGS) entry which is preliminary data.</text>
</comment>
<organism evidence="2 3">
    <name type="scientific">Marasmiellus scandens</name>
    <dbReference type="NCBI Taxonomy" id="2682957"/>
    <lineage>
        <taxon>Eukaryota</taxon>
        <taxon>Fungi</taxon>
        <taxon>Dikarya</taxon>
        <taxon>Basidiomycota</taxon>
        <taxon>Agaricomycotina</taxon>
        <taxon>Agaricomycetes</taxon>
        <taxon>Agaricomycetidae</taxon>
        <taxon>Agaricales</taxon>
        <taxon>Marasmiineae</taxon>
        <taxon>Omphalotaceae</taxon>
        <taxon>Marasmiellus</taxon>
    </lineage>
</organism>
<name>A0ABR1K562_9AGAR</name>
<dbReference type="EMBL" id="JBANRG010000001">
    <property type="protein sequence ID" value="KAK7472559.1"/>
    <property type="molecule type" value="Genomic_DNA"/>
</dbReference>
<keyword evidence="1" id="KW-0812">Transmembrane</keyword>
<evidence type="ECO:0000313" key="3">
    <source>
        <dbReference type="Proteomes" id="UP001498398"/>
    </source>
</evidence>